<dbReference type="GO" id="GO:0003824">
    <property type="term" value="F:catalytic activity"/>
    <property type="evidence" value="ECO:0007669"/>
    <property type="project" value="InterPro"/>
</dbReference>
<dbReference type="InterPro" id="IPR005135">
    <property type="entry name" value="Endo/exonuclease/phosphatase"/>
</dbReference>
<evidence type="ECO:0000313" key="4">
    <source>
        <dbReference type="Proteomes" id="UP000076532"/>
    </source>
</evidence>
<feature type="domain" description="Endonuclease/exonuclease/phosphatase" evidence="2">
    <location>
        <begin position="23"/>
        <end position="144"/>
    </location>
</feature>
<dbReference type="SUPFAM" id="SSF56219">
    <property type="entry name" value="DNase I-like"/>
    <property type="match status" value="1"/>
</dbReference>
<evidence type="ECO:0000313" key="3">
    <source>
        <dbReference type="EMBL" id="KZP20382.1"/>
    </source>
</evidence>
<dbReference type="STRING" id="436010.A0A166J1D9"/>
<dbReference type="Pfam" id="PF14529">
    <property type="entry name" value="Exo_endo_phos_2"/>
    <property type="match status" value="1"/>
</dbReference>
<dbReference type="Proteomes" id="UP000076532">
    <property type="component" value="Unassembled WGS sequence"/>
</dbReference>
<dbReference type="EMBL" id="KV417555">
    <property type="protein sequence ID" value="KZP20382.1"/>
    <property type="molecule type" value="Genomic_DNA"/>
</dbReference>
<name>A0A166J1D9_9AGAM</name>
<accession>A0A166J1D9</accession>
<feature type="coiled-coil region" evidence="1">
    <location>
        <begin position="190"/>
        <end position="217"/>
    </location>
</feature>
<evidence type="ECO:0000259" key="2">
    <source>
        <dbReference type="Pfam" id="PF14529"/>
    </source>
</evidence>
<evidence type="ECO:0000256" key="1">
    <source>
        <dbReference type="SAM" id="Coils"/>
    </source>
</evidence>
<keyword evidence="4" id="KW-1185">Reference proteome</keyword>
<dbReference type="InterPro" id="IPR036691">
    <property type="entry name" value="Endo/exonu/phosph_ase_sf"/>
</dbReference>
<dbReference type="AlphaFoldDB" id="A0A166J1D9"/>
<dbReference type="Gene3D" id="3.60.10.10">
    <property type="entry name" value="Endonuclease/exonuclease/phosphatase"/>
    <property type="match status" value="1"/>
</dbReference>
<gene>
    <name evidence="3" type="ORF">FIBSPDRAFT_911092</name>
</gene>
<organism evidence="3 4">
    <name type="scientific">Athelia psychrophila</name>
    <dbReference type="NCBI Taxonomy" id="1759441"/>
    <lineage>
        <taxon>Eukaryota</taxon>
        <taxon>Fungi</taxon>
        <taxon>Dikarya</taxon>
        <taxon>Basidiomycota</taxon>
        <taxon>Agaricomycotina</taxon>
        <taxon>Agaricomycetes</taxon>
        <taxon>Agaricomycetidae</taxon>
        <taxon>Atheliales</taxon>
        <taxon>Atheliaceae</taxon>
        <taxon>Athelia</taxon>
    </lineage>
</organism>
<proteinExistence type="predicted"/>
<protein>
    <recommendedName>
        <fullName evidence="2">Endonuclease/exonuclease/phosphatase domain-containing protein</fullName>
    </recommendedName>
</protein>
<reference evidence="3 4" key="1">
    <citation type="journal article" date="2016" name="Mol. Biol. Evol.">
        <title>Comparative Genomics of Early-Diverging Mushroom-Forming Fungi Provides Insights into the Origins of Lignocellulose Decay Capabilities.</title>
        <authorList>
            <person name="Nagy L.G."/>
            <person name="Riley R."/>
            <person name="Tritt A."/>
            <person name="Adam C."/>
            <person name="Daum C."/>
            <person name="Floudas D."/>
            <person name="Sun H."/>
            <person name="Yadav J.S."/>
            <person name="Pangilinan J."/>
            <person name="Larsson K.H."/>
            <person name="Matsuura K."/>
            <person name="Barry K."/>
            <person name="Labutti K."/>
            <person name="Kuo R."/>
            <person name="Ohm R.A."/>
            <person name="Bhattacharya S.S."/>
            <person name="Shirouzu T."/>
            <person name="Yoshinaga Y."/>
            <person name="Martin F.M."/>
            <person name="Grigoriev I.V."/>
            <person name="Hibbett D.S."/>
        </authorList>
    </citation>
    <scope>NUCLEOTIDE SEQUENCE [LARGE SCALE GENOMIC DNA]</scope>
    <source>
        <strain evidence="3 4">CBS 109695</strain>
    </source>
</reference>
<dbReference type="OrthoDB" id="416119at2759"/>
<keyword evidence="1" id="KW-0175">Coiled coil</keyword>
<sequence>MEEVIPGKAAMLTIPWNNDKKLRILNIYAPNDPTDSGNFWREITAEIERKKLQCPSVILGDFNITAKQSRQHDTVKALREMRTNMNLIEGWRTTYLTEKNYMHYAKEHGTHSRLDRIYTTTKIHETATDWKIEQPVIKTDHKMVMKFLEAVTVRGLELQNAEMNSPEQIETENTQTRYKIFKDDIIRLARRIAKEDMPKILQTIERLEKEKKTALNQCSLKGLRAKDLLSLKGP</sequence>